<accession>A0A367KEH8</accession>
<evidence type="ECO:0000313" key="1">
    <source>
        <dbReference type="EMBL" id="RCI00541.1"/>
    </source>
</evidence>
<gene>
    <name evidence="1" type="ORF">CU098_004367</name>
</gene>
<name>A0A367KEH8_RHIST</name>
<sequence>MWFLYKIEKNFNYVSKSYMRLRPGAQTALVPGTRHQGGVHENASFKPMLKLLVQDLDVRVDNTSVEQETYLHDQQIIHLVDSDVQYK</sequence>
<keyword evidence="2" id="KW-1185">Reference proteome</keyword>
<dbReference type="OrthoDB" id="552194at2759"/>
<comment type="caution">
    <text evidence="1">The sequence shown here is derived from an EMBL/GenBank/DDBJ whole genome shotgun (WGS) entry which is preliminary data.</text>
</comment>
<reference evidence="1 2" key="1">
    <citation type="journal article" date="2018" name="G3 (Bethesda)">
        <title>Phylogenetic and Phylogenomic Definition of Rhizopus Species.</title>
        <authorList>
            <person name="Gryganskyi A.P."/>
            <person name="Golan J."/>
            <person name="Dolatabadi S."/>
            <person name="Mondo S."/>
            <person name="Robb S."/>
            <person name="Idnurm A."/>
            <person name="Muszewska A."/>
            <person name="Steczkiewicz K."/>
            <person name="Masonjones S."/>
            <person name="Liao H.L."/>
            <person name="Gajdeczka M.T."/>
            <person name="Anike F."/>
            <person name="Vuek A."/>
            <person name="Anishchenko I.M."/>
            <person name="Voigt K."/>
            <person name="de Hoog G.S."/>
            <person name="Smith M.E."/>
            <person name="Heitman J."/>
            <person name="Vilgalys R."/>
            <person name="Stajich J.E."/>
        </authorList>
    </citation>
    <scope>NUCLEOTIDE SEQUENCE [LARGE SCALE GENOMIC DNA]</scope>
    <source>
        <strain evidence="1 2">LSU 92-RS-03</strain>
    </source>
</reference>
<dbReference type="EMBL" id="PJQM01001830">
    <property type="protein sequence ID" value="RCI00541.1"/>
    <property type="molecule type" value="Genomic_DNA"/>
</dbReference>
<protein>
    <submittedName>
        <fullName evidence="1">Uncharacterized protein</fullName>
    </submittedName>
</protein>
<dbReference type="AlphaFoldDB" id="A0A367KEH8"/>
<proteinExistence type="predicted"/>
<evidence type="ECO:0000313" key="2">
    <source>
        <dbReference type="Proteomes" id="UP000253551"/>
    </source>
</evidence>
<dbReference type="Proteomes" id="UP000253551">
    <property type="component" value="Unassembled WGS sequence"/>
</dbReference>
<organism evidence="1 2">
    <name type="scientific">Rhizopus stolonifer</name>
    <name type="common">Rhizopus nigricans</name>
    <dbReference type="NCBI Taxonomy" id="4846"/>
    <lineage>
        <taxon>Eukaryota</taxon>
        <taxon>Fungi</taxon>
        <taxon>Fungi incertae sedis</taxon>
        <taxon>Mucoromycota</taxon>
        <taxon>Mucoromycotina</taxon>
        <taxon>Mucoromycetes</taxon>
        <taxon>Mucorales</taxon>
        <taxon>Mucorineae</taxon>
        <taxon>Rhizopodaceae</taxon>
        <taxon>Rhizopus</taxon>
    </lineage>
</organism>